<evidence type="ECO:0000313" key="4">
    <source>
        <dbReference type="Proteomes" id="UP000054725"/>
    </source>
</evidence>
<keyword evidence="4" id="KW-1185">Reference proteome</keyword>
<accession>A0A0W0WW98</accession>
<feature type="compositionally biased region" description="Polar residues" evidence="1">
    <location>
        <begin position="295"/>
        <end position="325"/>
    </location>
</feature>
<organism evidence="3 4">
    <name type="scientific">Legionella nautarum</name>
    <dbReference type="NCBI Taxonomy" id="45070"/>
    <lineage>
        <taxon>Bacteria</taxon>
        <taxon>Pseudomonadati</taxon>
        <taxon>Pseudomonadota</taxon>
        <taxon>Gammaproteobacteria</taxon>
        <taxon>Legionellales</taxon>
        <taxon>Legionellaceae</taxon>
        <taxon>Legionella</taxon>
    </lineage>
</organism>
<feature type="region of interest" description="Disordered" evidence="1">
    <location>
        <begin position="230"/>
        <end position="332"/>
    </location>
</feature>
<evidence type="ECO:0008006" key="5">
    <source>
        <dbReference type="Google" id="ProtNLM"/>
    </source>
</evidence>
<gene>
    <name evidence="3" type="ORF">Lnau_1583</name>
</gene>
<dbReference type="STRING" id="45070.Lnau_1583"/>
<dbReference type="AlphaFoldDB" id="A0A0W0WW98"/>
<evidence type="ECO:0000256" key="2">
    <source>
        <dbReference type="SAM" id="Phobius"/>
    </source>
</evidence>
<feature type="transmembrane region" description="Helical" evidence="2">
    <location>
        <begin position="84"/>
        <end position="109"/>
    </location>
</feature>
<keyword evidence="2" id="KW-0812">Transmembrane</keyword>
<reference evidence="3 4" key="1">
    <citation type="submission" date="2015-11" db="EMBL/GenBank/DDBJ databases">
        <title>Genomic analysis of 38 Legionella species identifies large and diverse effector repertoires.</title>
        <authorList>
            <person name="Burstein D."/>
            <person name="Amaro F."/>
            <person name="Zusman T."/>
            <person name="Lifshitz Z."/>
            <person name="Cohen O."/>
            <person name="Gilbert J.A."/>
            <person name="Pupko T."/>
            <person name="Shuman H.A."/>
            <person name="Segal G."/>
        </authorList>
    </citation>
    <scope>NUCLEOTIDE SEQUENCE [LARGE SCALE GENOMIC DNA]</scope>
    <source>
        <strain evidence="3 4">ATCC 49506</strain>
    </source>
</reference>
<feature type="compositionally biased region" description="Basic and acidic residues" evidence="1">
    <location>
        <begin position="252"/>
        <end position="278"/>
    </location>
</feature>
<proteinExistence type="predicted"/>
<dbReference type="RefSeq" id="WP_058504580.1">
    <property type="nucleotide sequence ID" value="NZ_LNYO01000013.1"/>
</dbReference>
<keyword evidence="2" id="KW-0472">Membrane</keyword>
<dbReference type="OrthoDB" id="10007461at2"/>
<dbReference type="EMBL" id="LNYO01000013">
    <property type="protein sequence ID" value="KTD36599.1"/>
    <property type="molecule type" value="Genomic_DNA"/>
</dbReference>
<feature type="compositionally biased region" description="Acidic residues" evidence="1">
    <location>
        <begin position="230"/>
        <end position="240"/>
    </location>
</feature>
<dbReference type="PATRIC" id="fig|45070.6.peg.1659"/>
<feature type="transmembrane region" description="Helical" evidence="2">
    <location>
        <begin position="60"/>
        <end position="78"/>
    </location>
</feature>
<evidence type="ECO:0000256" key="1">
    <source>
        <dbReference type="SAM" id="MobiDB-lite"/>
    </source>
</evidence>
<comment type="caution">
    <text evidence="3">The sequence shown here is derived from an EMBL/GenBank/DDBJ whole genome shotgun (WGS) entry which is preliminary data.</text>
</comment>
<protein>
    <recommendedName>
        <fullName evidence="5">Transmembrane protein</fullName>
    </recommendedName>
</protein>
<feature type="transmembrane region" description="Helical" evidence="2">
    <location>
        <begin position="30"/>
        <end position="53"/>
    </location>
</feature>
<keyword evidence="2" id="KW-1133">Transmembrane helix</keyword>
<dbReference type="Proteomes" id="UP000054725">
    <property type="component" value="Unassembled WGS sequence"/>
</dbReference>
<evidence type="ECO:0000313" key="3">
    <source>
        <dbReference type="EMBL" id="KTD36599.1"/>
    </source>
</evidence>
<name>A0A0W0WW98_9GAMM</name>
<sequence>MTLKQAIKKIRGAISYAWNGFTGFLGRHKYAIGVSLLALVAGAALAASLVFFFPATIGTIIGLTAALPFIGAPVAAFLSSIGLVGAAAVIGGVASAVGMAAGAVGYGVVQTLRFIGNVVIGAYKGARNEVVGEPEEPATGPQLNTAETNLGNAVNAARDAVTVRVDTKADQLARHVSTKLGETKNELNDKVDNAETHLKDKLHKTKKEVRALNKKMDTVTNLLSRLLAETEEEADAEEEDTFTRKGKVVDLSSKRDSKEAKRDSKEAKRDSKEAKGGSEEVLFAPLPRRPAPAPISTNPASVQTSMFGSSVASATGDTSMPSETPSLGGGAK</sequence>